<organism evidence="1 2">
    <name type="scientific">Parathielavia appendiculata</name>
    <dbReference type="NCBI Taxonomy" id="2587402"/>
    <lineage>
        <taxon>Eukaryota</taxon>
        <taxon>Fungi</taxon>
        <taxon>Dikarya</taxon>
        <taxon>Ascomycota</taxon>
        <taxon>Pezizomycotina</taxon>
        <taxon>Sordariomycetes</taxon>
        <taxon>Sordariomycetidae</taxon>
        <taxon>Sordariales</taxon>
        <taxon>Chaetomiaceae</taxon>
        <taxon>Parathielavia</taxon>
    </lineage>
</organism>
<protein>
    <submittedName>
        <fullName evidence="1">Uncharacterized protein</fullName>
    </submittedName>
</protein>
<comment type="caution">
    <text evidence="1">The sequence shown here is derived from an EMBL/GenBank/DDBJ whole genome shotgun (WGS) entry which is preliminary data.</text>
</comment>
<gene>
    <name evidence="1" type="ORF">N657DRAFT_262809</name>
</gene>
<proteinExistence type="predicted"/>
<keyword evidence="2" id="KW-1185">Reference proteome</keyword>
<dbReference type="EMBL" id="MU853251">
    <property type="protein sequence ID" value="KAK4119234.1"/>
    <property type="molecule type" value="Genomic_DNA"/>
</dbReference>
<sequence>MENVAFHKRLPVPLLSVRSPVVFGFLATPILQPISSATLQFLLSIYFSSQFSLQSLSPSHSALPRLHLQRSSHSATFFSALDLKPCGYRSYRPF</sequence>
<reference evidence="1" key="2">
    <citation type="submission" date="2023-05" db="EMBL/GenBank/DDBJ databases">
        <authorList>
            <consortium name="Lawrence Berkeley National Laboratory"/>
            <person name="Steindorff A."/>
            <person name="Hensen N."/>
            <person name="Bonometti L."/>
            <person name="Westerberg I."/>
            <person name="Brannstrom I.O."/>
            <person name="Guillou S."/>
            <person name="Cros-Aarteil S."/>
            <person name="Calhoun S."/>
            <person name="Haridas S."/>
            <person name="Kuo A."/>
            <person name="Mondo S."/>
            <person name="Pangilinan J."/>
            <person name="Riley R."/>
            <person name="Labutti K."/>
            <person name="Andreopoulos B."/>
            <person name="Lipzen A."/>
            <person name="Chen C."/>
            <person name="Yanf M."/>
            <person name="Daum C."/>
            <person name="Ng V."/>
            <person name="Clum A."/>
            <person name="Ohm R."/>
            <person name="Martin F."/>
            <person name="Silar P."/>
            <person name="Natvig D."/>
            <person name="Lalanne C."/>
            <person name="Gautier V."/>
            <person name="Ament-Velasquez S.L."/>
            <person name="Kruys A."/>
            <person name="Hutchinson M.I."/>
            <person name="Powell A.J."/>
            <person name="Barry K."/>
            <person name="Miller A.N."/>
            <person name="Grigoriev I.V."/>
            <person name="Debuchy R."/>
            <person name="Gladieux P."/>
            <person name="Thoren M.H."/>
            <person name="Johannesson H."/>
        </authorList>
    </citation>
    <scope>NUCLEOTIDE SEQUENCE</scope>
    <source>
        <strain evidence="1">CBS 731.68</strain>
    </source>
</reference>
<dbReference type="AlphaFoldDB" id="A0AAN6TRQ1"/>
<dbReference type="RefSeq" id="XP_062643007.1">
    <property type="nucleotide sequence ID" value="XM_062786498.1"/>
</dbReference>
<dbReference type="Proteomes" id="UP001302602">
    <property type="component" value="Unassembled WGS sequence"/>
</dbReference>
<evidence type="ECO:0000313" key="2">
    <source>
        <dbReference type="Proteomes" id="UP001302602"/>
    </source>
</evidence>
<reference evidence="1" key="1">
    <citation type="journal article" date="2023" name="Mol. Phylogenet. Evol.">
        <title>Genome-scale phylogeny and comparative genomics of the fungal order Sordariales.</title>
        <authorList>
            <person name="Hensen N."/>
            <person name="Bonometti L."/>
            <person name="Westerberg I."/>
            <person name="Brannstrom I.O."/>
            <person name="Guillou S."/>
            <person name="Cros-Aarteil S."/>
            <person name="Calhoun S."/>
            <person name="Haridas S."/>
            <person name="Kuo A."/>
            <person name="Mondo S."/>
            <person name="Pangilinan J."/>
            <person name="Riley R."/>
            <person name="LaButti K."/>
            <person name="Andreopoulos B."/>
            <person name="Lipzen A."/>
            <person name="Chen C."/>
            <person name="Yan M."/>
            <person name="Daum C."/>
            <person name="Ng V."/>
            <person name="Clum A."/>
            <person name="Steindorff A."/>
            <person name="Ohm R.A."/>
            <person name="Martin F."/>
            <person name="Silar P."/>
            <person name="Natvig D.O."/>
            <person name="Lalanne C."/>
            <person name="Gautier V."/>
            <person name="Ament-Velasquez S.L."/>
            <person name="Kruys A."/>
            <person name="Hutchinson M.I."/>
            <person name="Powell A.J."/>
            <person name="Barry K."/>
            <person name="Miller A.N."/>
            <person name="Grigoriev I.V."/>
            <person name="Debuchy R."/>
            <person name="Gladieux P."/>
            <person name="Hiltunen Thoren M."/>
            <person name="Johannesson H."/>
        </authorList>
    </citation>
    <scope>NUCLEOTIDE SEQUENCE</scope>
    <source>
        <strain evidence="1">CBS 731.68</strain>
    </source>
</reference>
<evidence type="ECO:0000313" key="1">
    <source>
        <dbReference type="EMBL" id="KAK4119234.1"/>
    </source>
</evidence>
<name>A0AAN6TRQ1_9PEZI</name>
<dbReference type="GeneID" id="87823266"/>
<accession>A0AAN6TRQ1</accession>